<feature type="coiled-coil region" evidence="1">
    <location>
        <begin position="7"/>
        <end position="34"/>
    </location>
</feature>
<dbReference type="EMBL" id="CAXDID020000221">
    <property type="protein sequence ID" value="CAL6058362.1"/>
    <property type="molecule type" value="Genomic_DNA"/>
</dbReference>
<proteinExistence type="predicted"/>
<evidence type="ECO:0000313" key="7">
    <source>
        <dbReference type="EMBL" id="CAL6058362.1"/>
    </source>
</evidence>
<dbReference type="EMBL" id="CAXDID020000219">
    <property type="protein sequence ID" value="CAL6058225.1"/>
    <property type="molecule type" value="Genomic_DNA"/>
</dbReference>
<dbReference type="Proteomes" id="UP001642409">
    <property type="component" value="Unassembled WGS sequence"/>
</dbReference>
<reference evidence="3" key="1">
    <citation type="submission" date="2023-06" db="EMBL/GenBank/DDBJ databases">
        <authorList>
            <person name="Kurt Z."/>
        </authorList>
    </citation>
    <scope>NUCLEOTIDE SEQUENCE</scope>
</reference>
<evidence type="ECO:0000313" key="8">
    <source>
        <dbReference type="Proteomes" id="UP001642409"/>
    </source>
</evidence>
<evidence type="ECO:0000313" key="4">
    <source>
        <dbReference type="EMBL" id="CAI9972114.1"/>
    </source>
</evidence>
<dbReference type="EMBL" id="CATOUU010000386">
    <property type="protein sequence ID" value="CAI9927848.1"/>
    <property type="molecule type" value="Genomic_DNA"/>
</dbReference>
<evidence type="ECO:0000313" key="2">
    <source>
        <dbReference type="EMBL" id="CAI9919690.1"/>
    </source>
</evidence>
<evidence type="ECO:0000313" key="5">
    <source>
        <dbReference type="EMBL" id="CAL5975378.1"/>
    </source>
</evidence>
<dbReference type="EMBL" id="CATOUU010000184">
    <property type="protein sequence ID" value="CAI9919690.1"/>
    <property type="molecule type" value="Genomic_DNA"/>
</dbReference>
<evidence type="ECO:0000313" key="3">
    <source>
        <dbReference type="EMBL" id="CAI9927848.1"/>
    </source>
</evidence>
<evidence type="ECO:0000256" key="1">
    <source>
        <dbReference type="SAM" id="Coils"/>
    </source>
</evidence>
<reference evidence="5 8" key="2">
    <citation type="submission" date="2024-07" db="EMBL/GenBank/DDBJ databases">
        <authorList>
            <person name="Akdeniz Z."/>
        </authorList>
    </citation>
    <scope>NUCLEOTIDE SEQUENCE [LARGE SCALE GENOMIC DNA]</scope>
</reference>
<name>A0AA86NXI7_9EUKA</name>
<keyword evidence="8" id="KW-1185">Reference proteome</keyword>
<dbReference type="AlphaFoldDB" id="A0AA86NXI7"/>
<dbReference type="EMBL" id="CAXDID020000006">
    <property type="protein sequence ID" value="CAL5975378.1"/>
    <property type="molecule type" value="Genomic_DNA"/>
</dbReference>
<protein>
    <submittedName>
        <fullName evidence="3">GCN5-like protein 1 (GCN5L1) family member</fullName>
    </submittedName>
    <submittedName>
        <fullName evidence="5">GCN5-like_protein 1 (GCN5L1) family member</fullName>
    </submittedName>
</protein>
<dbReference type="EMBL" id="CATOUU010001103">
    <property type="protein sequence ID" value="CAI9972114.1"/>
    <property type="molecule type" value="Genomic_DNA"/>
</dbReference>
<evidence type="ECO:0000313" key="6">
    <source>
        <dbReference type="EMBL" id="CAL6058225.1"/>
    </source>
</evidence>
<gene>
    <name evidence="3" type="ORF">HINF_LOCUS15493</name>
    <name evidence="5" type="ORF">HINF_LOCUS3302</name>
    <name evidence="6" type="ORF">HINF_LOCUS48115</name>
    <name evidence="7" type="ORF">HINF_LOCUS48231</name>
    <name evidence="4" type="ORF">HINF_LOCUS59759</name>
    <name evidence="2" type="ORF">HINF_LOCUS7335</name>
</gene>
<dbReference type="Pfam" id="PF06320">
    <property type="entry name" value="GCN5L1"/>
    <property type="match status" value="1"/>
</dbReference>
<organism evidence="3">
    <name type="scientific">Hexamita inflata</name>
    <dbReference type="NCBI Taxonomy" id="28002"/>
    <lineage>
        <taxon>Eukaryota</taxon>
        <taxon>Metamonada</taxon>
        <taxon>Diplomonadida</taxon>
        <taxon>Hexamitidae</taxon>
        <taxon>Hexamitinae</taxon>
        <taxon>Hexamita</taxon>
    </lineage>
</organism>
<accession>A0AA86NXI7</accession>
<sequence>MQEYKIAQEFQQALDAANAEKVKLEKLRKQAFNSIQEAAKASKSELDGSCIQLLQKQKTIDDQIKKINTNQQLLQKQVQNWTELIQKFNTSLKQLGDAGRTASVIVEDLKEIQSKIAK</sequence>
<keyword evidence="1" id="KW-0175">Coiled coil</keyword>
<comment type="caution">
    <text evidence="3">The sequence shown here is derived from an EMBL/GenBank/DDBJ whole genome shotgun (WGS) entry which is preliminary data.</text>
</comment>